<dbReference type="PANTHER" id="PTHR46128:SF329">
    <property type="entry name" value="MITOCHONDRIAL GROUP I INTRON SPLICING FACTOR DMR1"/>
    <property type="match status" value="1"/>
</dbReference>
<dbReference type="EMBL" id="LAZR01026650">
    <property type="protein sequence ID" value="KKL68071.1"/>
    <property type="molecule type" value="Genomic_DNA"/>
</dbReference>
<dbReference type="InterPro" id="IPR050872">
    <property type="entry name" value="PPR_P_subfamily"/>
</dbReference>
<evidence type="ECO:0000256" key="1">
    <source>
        <dbReference type="SAM" id="MobiDB-lite"/>
    </source>
</evidence>
<dbReference type="PANTHER" id="PTHR46128">
    <property type="entry name" value="MITOCHONDRIAL GROUP I INTRON SPLICING FACTOR CCM1"/>
    <property type="match status" value="1"/>
</dbReference>
<dbReference type="InterPro" id="IPR002885">
    <property type="entry name" value="PPR_rpt"/>
</dbReference>
<dbReference type="Pfam" id="PF01535">
    <property type="entry name" value="PPR"/>
    <property type="match status" value="3"/>
</dbReference>
<dbReference type="AlphaFoldDB" id="A0A0F9EP83"/>
<dbReference type="NCBIfam" id="TIGR00756">
    <property type="entry name" value="PPR"/>
    <property type="match status" value="2"/>
</dbReference>
<dbReference type="InterPro" id="IPR011990">
    <property type="entry name" value="TPR-like_helical_dom_sf"/>
</dbReference>
<organism evidence="2">
    <name type="scientific">marine sediment metagenome</name>
    <dbReference type="NCBI Taxonomy" id="412755"/>
    <lineage>
        <taxon>unclassified sequences</taxon>
        <taxon>metagenomes</taxon>
        <taxon>ecological metagenomes</taxon>
    </lineage>
</organism>
<proteinExistence type="predicted"/>
<name>A0A0F9EP83_9ZZZZ</name>
<reference evidence="2" key="1">
    <citation type="journal article" date="2015" name="Nature">
        <title>Complex archaea that bridge the gap between prokaryotes and eukaryotes.</title>
        <authorList>
            <person name="Spang A."/>
            <person name="Saw J.H."/>
            <person name="Jorgensen S.L."/>
            <person name="Zaremba-Niedzwiedzka K."/>
            <person name="Martijn J."/>
            <person name="Lind A.E."/>
            <person name="van Eijk R."/>
            <person name="Schleper C."/>
            <person name="Guy L."/>
            <person name="Ettema T.J."/>
        </authorList>
    </citation>
    <scope>NUCLEOTIDE SEQUENCE</scope>
</reference>
<dbReference type="SUPFAM" id="SSF81901">
    <property type="entry name" value="HCP-like"/>
    <property type="match status" value="1"/>
</dbReference>
<feature type="compositionally biased region" description="Polar residues" evidence="1">
    <location>
        <begin position="1"/>
        <end position="11"/>
    </location>
</feature>
<gene>
    <name evidence="2" type="ORF">LCGC14_2128640</name>
</gene>
<dbReference type="Gene3D" id="1.25.40.10">
    <property type="entry name" value="Tetratricopeptide repeat domain"/>
    <property type="match status" value="1"/>
</dbReference>
<evidence type="ECO:0008006" key="3">
    <source>
        <dbReference type="Google" id="ProtNLM"/>
    </source>
</evidence>
<accession>A0A0F9EP83</accession>
<feature type="region of interest" description="Disordered" evidence="1">
    <location>
        <begin position="1"/>
        <end position="27"/>
    </location>
</feature>
<dbReference type="SUPFAM" id="SSF160443">
    <property type="entry name" value="SMR domain-like"/>
    <property type="match status" value="1"/>
</dbReference>
<sequence length="386" mass="45093">MAIRPNSSRNHTFQRDPHSSSHTSSYNQRNLAETVLQRLIDQRGRNTTFQDFNTIKRLPFEQAFKYIEKNNFRIDNKIYHQLIRSIKKTDRVAIDYLNYFLQNTPTTIKGQCIKNSYFYNSIIGHGKKNINFFPIAKKAFEEAKRNRFANVVTYNGFIDAAGKNGEFREAKVAFEEAKRNRFANVVTYNGFINAAGKNGEFREAKVAFEEAKRNRFADVVTYKGFIDAAGKNGEFREAKVAFEEAKGNRLADFVTYNIYINVLYISGKKIRENLDLSKEIFTNYLLNYLLMRQKNKYQFDLHGLSHGAARCFLNEYIIHKLYELKSLQIIYGRASHNMADNNIMRNLVLEWISNNEPLIEIETQTEGSINIKLKDTKTVKRKRRDR</sequence>
<dbReference type="PROSITE" id="PS51375">
    <property type="entry name" value="PPR"/>
    <property type="match status" value="2"/>
</dbReference>
<comment type="caution">
    <text evidence="2">The sequence shown here is derived from an EMBL/GenBank/DDBJ whole genome shotgun (WGS) entry which is preliminary data.</text>
</comment>
<protein>
    <recommendedName>
        <fullName evidence="3">Smr domain-containing protein</fullName>
    </recommendedName>
</protein>
<evidence type="ECO:0000313" key="2">
    <source>
        <dbReference type="EMBL" id="KKL68071.1"/>
    </source>
</evidence>
<dbReference type="InterPro" id="IPR036063">
    <property type="entry name" value="Smr_dom_sf"/>
</dbReference>